<feature type="region of interest" description="Disordered" evidence="1">
    <location>
        <begin position="1"/>
        <end position="207"/>
    </location>
</feature>
<feature type="compositionally biased region" description="Polar residues" evidence="1">
    <location>
        <begin position="131"/>
        <end position="174"/>
    </location>
</feature>
<feature type="compositionally biased region" description="Basic and acidic residues" evidence="1">
    <location>
        <begin position="107"/>
        <end position="121"/>
    </location>
</feature>
<dbReference type="EMBL" id="JASJQH010008205">
    <property type="protein sequence ID" value="KAK9694388.1"/>
    <property type="molecule type" value="Genomic_DNA"/>
</dbReference>
<protein>
    <submittedName>
        <fullName evidence="2">Uncharacterized protein</fullName>
    </submittedName>
</protein>
<reference evidence="2 3" key="1">
    <citation type="submission" date="2023-04" db="EMBL/GenBank/DDBJ databases">
        <title>Genome of Basidiobolus ranarum AG-B5.</title>
        <authorList>
            <person name="Stajich J.E."/>
            <person name="Carter-House D."/>
            <person name="Gryganskyi A."/>
        </authorList>
    </citation>
    <scope>NUCLEOTIDE SEQUENCE [LARGE SCALE GENOMIC DNA]</scope>
    <source>
        <strain evidence="2 3">AG-B5</strain>
    </source>
</reference>
<comment type="caution">
    <text evidence="2">The sequence shown here is derived from an EMBL/GenBank/DDBJ whole genome shotgun (WGS) entry which is preliminary data.</text>
</comment>
<sequence>MNRQFNSQLLSSKPTSTPASSSASYSTLQSLNPSLMNRTGANNAFGHRLSNGKPSLGGPTWGYSVQPSSIRQPPPVNNSSDTLDMSEFPALGSAQALGRHSKSSSIADDRSMTEELRKEEFPALPGAGGHSRNNPSNSLSYATSLANGNSVSSPQSQPLNGTIGTPLANRTNPAPTEGEKSWATKLSGSLQNTQTTTIPNQSSNNNDESVAITNKYGMLGMLSLIKPSDQQVALLVNGCDLTTLGLNLNSQE</sequence>
<dbReference type="Proteomes" id="UP001479436">
    <property type="component" value="Unassembled WGS sequence"/>
</dbReference>
<evidence type="ECO:0000256" key="1">
    <source>
        <dbReference type="SAM" id="MobiDB-lite"/>
    </source>
</evidence>
<feature type="compositionally biased region" description="Low complexity" evidence="1">
    <location>
        <begin position="9"/>
        <end position="31"/>
    </location>
</feature>
<proteinExistence type="predicted"/>
<accession>A0ABR2VRR1</accession>
<feature type="compositionally biased region" description="Polar residues" evidence="1">
    <location>
        <begin position="63"/>
        <end position="83"/>
    </location>
</feature>
<evidence type="ECO:0000313" key="2">
    <source>
        <dbReference type="EMBL" id="KAK9694388.1"/>
    </source>
</evidence>
<dbReference type="InterPro" id="IPR038635">
    <property type="entry name" value="CCR4-NOT_su2/3/5_C_sf"/>
</dbReference>
<keyword evidence="3" id="KW-1185">Reference proteome</keyword>
<name>A0ABR2VRR1_9FUNG</name>
<feature type="compositionally biased region" description="Polar residues" evidence="1">
    <location>
        <begin position="32"/>
        <end position="42"/>
    </location>
</feature>
<evidence type="ECO:0000313" key="3">
    <source>
        <dbReference type="Proteomes" id="UP001479436"/>
    </source>
</evidence>
<organism evidence="2 3">
    <name type="scientific">Basidiobolus ranarum</name>
    <dbReference type="NCBI Taxonomy" id="34480"/>
    <lineage>
        <taxon>Eukaryota</taxon>
        <taxon>Fungi</taxon>
        <taxon>Fungi incertae sedis</taxon>
        <taxon>Zoopagomycota</taxon>
        <taxon>Entomophthoromycotina</taxon>
        <taxon>Basidiobolomycetes</taxon>
        <taxon>Basidiobolales</taxon>
        <taxon>Basidiobolaceae</taxon>
        <taxon>Basidiobolus</taxon>
    </lineage>
</organism>
<dbReference type="Gene3D" id="2.30.30.1020">
    <property type="entry name" value="CCR4-NOT complex subunit 2/3/5, C-terminal domain"/>
    <property type="match status" value="1"/>
</dbReference>
<feature type="compositionally biased region" description="Polar residues" evidence="1">
    <location>
        <begin position="184"/>
        <end position="207"/>
    </location>
</feature>
<gene>
    <name evidence="2" type="ORF">K7432_013433</name>
</gene>